<name>A0A0A9QQM6_ARUDO</name>
<feature type="domain" description="Reverse transcriptase/retrotransposon-derived protein RNase H-like" evidence="1">
    <location>
        <begin position="83"/>
        <end position="127"/>
    </location>
</feature>
<dbReference type="EMBL" id="GBRH01192619">
    <property type="protein sequence ID" value="JAE05277.1"/>
    <property type="molecule type" value="Transcribed_RNA"/>
</dbReference>
<sequence>MKMSKCSFAQQSISYLGHAISKEGVSTDHIKIATMRDWPVPTCVKELRSFLGLAGYYRKFVRHFGSLSRPLIDLLCKKVLFIWTPETDASFQALKKALITVRMLALPDFSSQFYIETDASETGGGSVNAKGSSSGLCK</sequence>
<reference evidence="2" key="1">
    <citation type="submission" date="2014-09" db="EMBL/GenBank/DDBJ databases">
        <authorList>
            <person name="Magalhaes I.L.F."/>
            <person name="Oliveira U."/>
            <person name="Santos F.R."/>
            <person name="Vidigal T.H.D.A."/>
            <person name="Brescovit A.D."/>
            <person name="Santos A.J."/>
        </authorList>
    </citation>
    <scope>NUCLEOTIDE SEQUENCE</scope>
    <source>
        <tissue evidence="2">Shoot tissue taken approximately 20 cm above the soil surface</tissue>
    </source>
</reference>
<dbReference type="FunFam" id="3.30.70.270:FF:000020">
    <property type="entry name" value="Transposon Tf2-6 polyprotein-like Protein"/>
    <property type="match status" value="1"/>
</dbReference>
<protein>
    <recommendedName>
        <fullName evidence="1">Reverse transcriptase/retrotransposon-derived protein RNase H-like domain-containing protein</fullName>
    </recommendedName>
</protein>
<dbReference type="InterPro" id="IPR051320">
    <property type="entry name" value="Viral_Replic_Matur_Polypro"/>
</dbReference>
<reference evidence="2" key="2">
    <citation type="journal article" date="2015" name="Data Brief">
        <title>Shoot transcriptome of the giant reed, Arundo donax.</title>
        <authorList>
            <person name="Barrero R.A."/>
            <person name="Guerrero F.D."/>
            <person name="Moolhuijzen P."/>
            <person name="Goolsby J.A."/>
            <person name="Tidwell J."/>
            <person name="Bellgard S.E."/>
            <person name="Bellgard M.I."/>
        </authorList>
    </citation>
    <scope>NUCLEOTIDE SEQUENCE</scope>
    <source>
        <tissue evidence="2">Shoot tissue taken approximately 20 cm above the soil surface</tissue>
    </source>
</reference>
<accession>A0A0A9QQM6</accession>
<dbReference type="InterPro" id="IPR043128">
    <property type="entry name" value="Rev_trsase/Diguanyl_cyclase"/>
</dbReference>
<evidence type="ECO:0000313" key="2">
    <source>
        <dbReference type="EMBL" id="JAD59778.1"/>
    </source>
</evidence>
<organism evidence="2">
    <name type="scientific">Arundo donax</name>
    <name type="common">Giant reed</name>
    <name type="synonym">Donax arundinaceus</name>
    <dbReference type="NCBI Taxonomy" id="35708"/>
    <lineage>
        <taxon>Eukaryota</taxon>
        <taxon>Viridiplantae</taxon>
        <taxon>Streptophyta</taxon>
        <taxon>Embryophyta</taxon>
        <taxon>Tracheophyta</taxon>
        <taxon>Spermatophyta</taxon>
        <taxon>Magnoliopsida</taxon>
        <taxon>Liliopsida</taxon>
        <taxon>Poales</taxon>
        <taxon>Poaceae</taxon>
        <taxon>PACMAD clade</taxon>
        <taxon>Arundinoideae</taxon>
        <taxon>Arundineae</taxon>
        <taxon>Arundo</taxon>
    </lineage>
</organism>
<proteinExistence type="predicted"/>
<dbReference type="Pfam" id="PF17919">
    <property type="entry name" value="RT_RNaseH_2"/>
    <property type="match status" value="1"/>
</dbReference>
<dbReference type="PANTHER" id="PTHR33064">
    <property type="entry name" value="POL PROTEIN"/>
    <property type="match status" value="1"/>
</dbReference>
<dbReference type="InterPro" id="IPR043502">
    <property type="entry name" value="DNA/RNA_pol_sf"/>
</dbReference>
<dbReference type="AlphaFoldDB" id="A0A0A9QQM6"/>
<dbReference type="EMBL" id="GBRH01238117">
    <property type="protein sequence ID" value="JAD59778.1"/>
    <property type="molecule type" value="Transcribed_RNA"/>
</dbReference>
<dbReference type="InterPro" id="IPR041577">
    <property type="entry name" value="RT_RNaseH_2"/>
</dbReference>
<dbReference type="SUPFAM" id="SSF56672">
    <property type="entry name" value="DNA/RNA polymerases"/>
    <property type="match status" value="1"/>
</dbReference>
<evidence type="ECO:0000259" key="1">
    <source>
        <dbReference type="Pfam" id="PF17919"/>
    </source>
</evidence>
<dbReference type="Gene3D" id="3.30.70.270">
    <property type="match status" value="1"/>
</dbReference>
<dbReference type="PANTHER" id="PTHR33064:SF37">
    <property type="entry name" value="RIBONUCLEASE H"/>
    <property type="match status" value="1"/>
</dbReference>